<evidence type="ECO:0000313" key="1">
    <source>
        <dbReference type="EMBL" id="BFP43667.1"/>
    </source>
</evidence>
<dbReference type="AlphaFoldDB" id="A0AB33JLS4"/>
<reference evidence="1" key="1">
    <citation type="submission" date="2024-07" db="EMBL/GenBank/DDBJ databases">
        <title>Complete genome sequences of cellulolytic bacteria, Kitasatospora sp. CMC57 and Streptomyces sp. CMC78, isolated from Japanese agricultural soil.</title>
        <authorList>
            <person name="Hashimoto T."/>
            <person name="Ito M."/>
            <person name="Iwamoto M."/>
            <person name="Fukahori D."/>
            <person name="Shoda T."/>
            <person name="Sakoda M."/>
            <person name="Morohoshi T."/>
            <person name="Mitsuboshi M."/>
            <person name="Nishizawa T."/>
        </authorList>
    </citation>
    <scope>NUCLEOTIDE SEQUENCE</scope>
    <source>
        <strain evidence="1">CMC57</strain>
    </source>
</reference>
<accession>A0AB33JLS4</accession>
<gene>
    <name evidence="1" type="ORF">KCMC57_00350</name>
</gene>
<name>A0AB33JLS4_9ACTN</name>
<proteinExistence type="predicted"/>
<dbReference type="EMBL" id="AP035881">
    <property type="protein sequence ID" value="BFP43667.1"/>
    <property type="molecule type" value="Genomic_DNA"/>
</dbReference>
<sequence>MAVSKKQKRAVTLADMVAALTPPAEEEPGASYVDPPVAARGFTDAGGTYWRLARGPLDPRRAKRLAVEADVMSMGTSYDDEVGWWLPRFLTETERPAAWLKARAWLGAADLPVHEAYEFTADDGRVLLFIETYC</sequence>
<organism evidence="1">
    <name type="scientific">Kitasatospora sp. CMC57</name>
    <dbReference type="NCBI Taxonomy" id="3231513"/>
    <lineage>
        <taxon>Bacteria</taxon>
        <taxon>Bacillati</taxon>
        <taxon>Actinomycetota</taxon>
        <taxon>Actinomycetes</taxon>
        <taxon>Kitasatosporales</taxon>
        <taxon>Streptomycetaceae</taxon>
        <taxon>Kitasatospora</taxon>
    </lineage>
</organism>
<protein>
    <submittedName>
        <fullName evidence="1">Uncharacterized protein</fullName>
    </submittedName>
</protein>